<keyword evidence="1 5" id="KW-0808">Transferase</keyword>
<proteinExistence type="inferred from homology"/>
<dbReference type="GO" id="GO:0005737">
    <property type="term" value="C:cytoplasm"/>
    <property type="evidence" value="ECO:0007669"/>
    <property type="project" value="TreeGrafter"/>
</dbReference>
<dbReference type="PANTHER" id="PTHR43792:SF8">
    <property type="entry name" value="[RIBOSOMAL PROTEIN US5]-ALANINE N-ACETYLTRANSFERASE"/>
    <property type="match status" value="1"/>
</dbReference>
<comment type="similarity">
    <text evidence="3">Belongs to the acetyltransferase family. RimJ subfamily.</text>
</comment>
<dbReference type="InterPro" id="IPR051531">
    <property type="entry name" value="N-acetyltransferase"/>
</dbReference>
<protein>
    <submittedName>
        <fullName evidence="5">N-acetyltransferase</fullName>
    </submittedName>
</protein>
<dbReference type="AlphaFoldDB" id="A0A3M8HG21"/>
<evidence type="ECO:0000256" key="1">
    <source>
        <dbReference type="ARBA" id="ARBA00022679"/>
    </source>
</evidence>
<dbReference type="CDD" id="cd04301">
    <property type="entry name" value="NAT_SF"/>
    <property type="match status" value="1"/>
</dbReference>
<dbReference type="Gene3D" id="3.40.630.30">
    <property type="match status" value="1"/>
</dbReference>
<evidence type="ECO:0000256" key="2">
    <source>
        <dbReference type="ARBA" id="ARBA00023315"/>
    </source>
</evidence>
<evidence type="ECO:0000313" key="6">
    <source>
        <dbReference type="Proteomes" id="UP000279909"/>
    </source>
</evidence>
<dbReference type="EMBL" id="RHLQ01000002">
    <property type="protein sequence ID" value="RND01392.1"/>
    <property type="molecule type" value="Genomic_DNA"/>
</dbReference>
<sequence>MNNIRFKKFENELDDLVSFMTKNTWEFHSIPNPSKEQIIENYHNGCYFHNRETFWILKGDKKIGLIVIDDINDTIPLFDIRLDKTVRGKGYGTQAVDWIVQYLFSLPDKKIRIEAHTRWDNLAMRKTLYNCRFVKEGYFRNAWENDNGTIYDSLCYAFIREDWEKDQITPIKLNEIPF</sequence>
<dbReference type="PANTHER" id="PTHR43792">
    <property type="entry name" value="GNAT FAMILY, PUTATIVE (AFU_ORTHOLOGUE AFUA_3G00765)-RELATED-RELATED"/>
    <property type="match status" value="1"/>
</dbReference>
<dbReference type="InterPro" id="IPR000182">
    <property type="entry name" value="GNAT_dom"/>
</dbReference>
<reference evidence="5 6" key="1">
    <citation type="journal article" date="2014" name="Int. J. Syst. Evol. Microbiol.">
        <title>Lysinibacillus halotolerans sp. nov., isolated from saline-alkaline soil.</title>
        <authorList>
            <person name="Kong D."/>
            <person name="Wang Y."/>
            <person name="Zhao B."/>
            <person name="Li Y."/>
            <person name="Song J."/>
            <person name="Zhai Y."/>
            <person name="Zhang C."/>
            <person name="Wang H."/>
            <person name="Chen X."/>
            <person name="Zhao B."/>
            <person name="Ruan Z."/>
        </authorList>
    </citation>
    <scope>NUCLEOTIDE SEQUENCE [LARGE SCALE GENOMIC DNA]</scope>
    <source>
        <strain evidence="5 6">MCCC 1A12703</strain>
    </source>
</reference>
<dbReference type="Pfam" id="PF13302">
    <property type="entry name" value="Acetyltransf_3"/>
    <property type="match status" value="1"/>
</dbReference>
<dbReference type="SUPFAM" id="SSF55729">
    <property type="entry name" value="Acyl-CoA N-acyltransferases (Nat)"/>
    <property type="match status" value="1"/>
</dbReference>
<evidence type="ECO:0000259" key="4">
    <source>
        <dbReference type="PROSITE" id="PS51186"/>
    </source>
</evidence>
<organism evidence="5 6">
    <name type="scientific">Lysinibacillus halotolerans</name>
    <dbReference type="NCBI Taxonomy" id="1368476"/>
    <lineage>
        <taxon>Bacteria</taxon>
        <taxon>Bacillati</taxon>
        <taxon>Bacillota</taxon>
        <taxon>Bacilli</taxon>
        <taxon>Bacillales</taxon>
        <taxon>Bacillaceae</taxon>
        <taxon>Lysinibacillus</taxon>
    </lineage>
</organism>
<keyword evidence="6" id="KW-1185">Reference proteome</keyword>
<dbReference type="GO" id="GO:0008999">
    <property type="term" value="F:protein-N-terminal-alanine acetyltransferase activity"/>
    <property type="evidence" value="ECO:0007669"/>
    <property type="project" value="TreeGrafter"/>
</dbReference>
<comment type="caution">
    <text evidence="5">The sequence shown here is derived from an EMBL/GenBank/DDBJ whole genome shotgun (WGS) entry which is preliminary data.</text>
</comment>
<accession>A0A3M8HG21</accession>
<dbReference type="InterPro" id="IPR016181">
    <property type="entry name" value="Acyl_CoA_acyltransferase"/>
</dbReference>
<feature type="domain" description="N-acetyltransferase" evidence="4">
    <location>
        <begin position="4"/>
        <end position="161"/>
    </location>
</feature>
<keyword evidence="2" id="KW-0012">Acyltransferase</keyword>
<name>A0A3M8HG21_9BACI</name>
<dbReference type="OrthoDB" id="9799321at2"/>
<gene>
    <name evidence="5" type="ORF">EC501_01930</name>
</gene>
<dbReference type="PROSITE" id="PS51186">
    <property type="entry name" value="GNAT"/>
    <property type="match status" value="1"/>
</dbReference>
<dbReference type="Proteomes" id="UP000279909">
    <property type="component" value="Unassembled WGS sequence"/>
</dbReference>
<evidence type="ECO:0000313" key="5">
    <source>
        <dbReference type="EMBL" id="RND01392.1"/>
    </source>
</evidence>
<dbReference type="RefSeq" id="WP_122970606.1">
    <property type="nucleotide sequence ID" value="NZ_RHLQ01000002.1"/>
</dbReference>
<evidence type="ECO:0000256" key="3">
    <source>
        <dbReference type="ARBA" id="ARBA00038502"/>
    </source>
</evidence>